<keyword evidence="1" id="KW-0732">Signal</keyword>
<reference evidence="2" key="1">
    <citation type="submission" date="2014-09" db="EMBL/GenBank/DDBJ databases">
        <authorList>
            <person name="Magalhaes I.L.F."/>
            <person name="Oliveira U."/>
            <person name="Santos F.R."/>
            <person name="Vidigal T.H.D.A."/>
            <person name="Brescovit A.D."/>
            <person name="Santos A.J."/>
        </authorList>
    </citation>
    <scope>NUCLEOTIDE SEQUENCE</scope>
    <source>
        <tissue evidence="2">Shoot tissue taken approximately 20 cm above the soil surface</tissue>
    </source>
</reference>
<accession>A0A0A9DVK1</accession>
<evidence type="ECO:0000313" key="2">
    <source>
        <dbReference type="EMBL" id="JAD91841.1"/>
    </source>
</evidence>
<proteinExistence type="predicted"/>
<name>A0A0A9DVK1_ARUDO</name>
<feature type="signal peptide" evidence="1">
    <location>
        <begin position="1"/>
        <end position="24"/>
    </location>
</feature>
<organism evidence="2">
    <name type="scientific">Arundo donax</name>
    <name type="common">Giant reed</name>
    <name type="synonym">Donax arundinaceus</name>
    <dbReference type="NCBI Taxonomy" id="35708"/>
    <lineage>
        <taxon>Eukaryota</taxon>
        <taxon>Viridiplantae</taxon>
        <taxon>Streptophyta</taxon>
        <taxon>Embryophyta</taxon>
        <taxon>Tracheophyta</taxon>
        <taxon>Spermatophyta</taxon>
        <taxon>Magnoliopsida</taxon>
        <taxon>Liliopsida</taxon>
        <taxon>Poales</taxon>
        <taxon>Poaceae</taxon>
        <taxon>PACMAD clade</taxon>
        <taxon>Arundinoideae</taxon>
        <taxon>Arundineae</taxon>
        <taxon>Arundo</taxon>
    </lineage>
</organism>
<dbReference type="AlphaFoldDB" id="A0A0A9DVK1"/>
<protein>
    <submittedName>
        <fullName evidence="2">Uncharacterized protein</fullName>
    </submittedName>
</protein>
<sequence>MSILFLFELLRFCSFVPQVIYVNAVELFLFQGASVNLFAAHGPKP</sequence>
<dbReference type="EMBL" id="GBRH01206054">
    <property type="protein sequence ID" value="JAD91841.1"/>
    <property type="molecule type" value="Transcribed_RNA"/>
</dbReference>
<reference evidence="2" key="2">
    <citation type="journal article" date="2015" name="Data Brief">
        <title>Shoot transcriptome of the giant reed, Arundo donax.</title>
        <authorList>
            <person name="Barrero R.A."/>
            <person name="Guerrero F.D."/>
            <person name="Moolhuijzen P."/>
            <person name="Goolsby J.A."/>
            <person name="Tidwell J."/>
            <person name="Bellgard S.E."/>
            <person name="Bellgard M.I."/>
        </authorList>
    </citation>
    <scope>NUCLEOTIDE SEQUENCE</scope>
    <source>
        <tissue evidence="2">Shoot tissue taken approximately 20 cm above the soil surface</tissue>
    </source>
</reference>
<feature type="chain" id="PRO_5002064038" evidence="1">
    <location>
        <begin position="25"/>
        <end position="45"/>
    </location>
</feature>
<evidence type="ECO:0000256" key="1">
    <source>
        <dbReference type="SAM" id="SignalP"/>
    </source>
</evidence>